<dbReference type="InParanoid" id="S2JJJ5"/>
<evidence type="ECO:0000313" key="3">
    <source>
        <dbReference type="Proteomes" id="UP000014254"/>
    </source>
</evidence>
<name>S2JJJ5_MUCC1</name>
<dbReference type="AlphaFoldDB" id="S2JJJ5"/>
<dbReference type="Proteomes" id="UP000014254">
    <property type="component" value="Unassembled WGS sequence"/>
</dbReference>
<organism evidence="2 3">
    <name type="scientific">Mucor circinelloides f. circinelloides (strain 1006PhL)</name>
    <name type="common">Mucormycosis agent</name>
    <name type="synonym">Calyptromyces circinelloides</name>
    <dbReference type="NCBI Taxonomy" id="1220926"/>
    <lineage>
        <taxon>Eukaryota</taxon>
        <taxon>Fungi</taxon>
        <taxon>Fungi incertae sedis</taxon>
        <taxon>Mucoromycota</taxon>
        <taxon>Mucoromycotina</taxon>
        <taxon>Mucoromycetes</taxon>
        <taxon>Mucorales</taxon>
        <taxon>Mucorineae</taxon>
        <taxon>Mucoraceae</taxon>
        <taxon>Mucor</taxon>
    </lineage>
</organism>
<keyword evidence="3" id="KW-1185">Reference proteome</keyword>
<dbReference type="OrthoDB" id="10562107at2759"/>
<feature type="compositionally biased region" description="Pro residues" evidence="1">
    <location>
        <begin position="98"/>
        <end position="111"/>
    </location>
</feature>
<dbReference type="VEuPathDB" id="FungiDB:HMPREF1544_02659"/>
<dbReference type="EMBL" id="KE123920">
    <property type="protein sequence ID" value="EPB90451.1"/>
    <property type="molecule type" value="Genomic_DNA"/>
</dbReference>
<feature type="compositionally biased region" description="Low complexity" evidence="1">
    <location>
        <begin position="112"/>
        <end position="132"/>
    </location>
</feature>
<protein>
    <recommendedName>
        <fullName evidence="4">Myb-like domain-containing protein</fullName>
    </recommendedName>
</protein>
<sequence>MAKSIPQKELEFIFNSIKSDSNEIHWSFFVSEAKQHIINSLTLFRKEDQCRSHWMGYFSNEVAKLGYKPNIGLGNWFIIQKHAGEHCKSSSATSLSSMPPPPTSPMIPPMSPISTHQTQASDSNSTSRSASTLGTLLSDSKRQAALYHYDNMQNDKR</sequence>
<evidence type="ECO:0008006" key="4">
    <source>
        <dbReference type="Google" id="ProtNLM"/>
    </source>
</evidence>
<evidence type="ECO:0000256" key="1">
    <source>
        <dbReference type="SAM" id="MobiDB-lite"/>
    </source>
</evidence>
<evidence type="ECO:0000313" key="2">
    <source>
        <dbReference type="EMBL" id="EPB90451.1"/>
    </source>
</evidence>
<reference evidence="3" key="1">
    <citation type="submission" date="2013-05" db="EMBL/GenBank/DDBJ databases">
        <title>The Genome sequence of Mucor circinelloides f. circinelloides 1006PhL.</title>
        <authorList>
            <consortium name="The Broad Institute Genomics Platform"/>
            <person name="Cuomo C."/>
            <person name="Earl A."/>
            <person name="Findley K."/>
            <person name="Lee S.C."/>
            <person name="Walker B."/>
            <person name="Young S."/>
            <person name="Zeng Q."/>
            <person name="Gargeya S."/>
            <person name="Fitzgerald M."/>
            <person name="Haas B."/>
            <person name="Abouelleil A."/>
            <person name="Allen A.W."/>
            <person name="Alvarado L."/>
            <person name="Arachchi H.M."/>
            <person name="Berlin A.M."/>
            <person name="Chapman S.B."/>
            <person name="Gainer-Dewar J."/>
            <person name="Goldberg J."/>
            <person name="Griggs A."/>
            <person name="Gujja S."/>
            <person name="Hansen M."/>
            <person name="Howarth C."/>
            <person name="Imamovic A."/>
            <person name="Ireland A."/>
            <person name="Larimer J."/>
            <person name="McCowan C."/>
            <person name="Murphy C."/>
            <person name="Pearson M."/>
            <person name="Poon T.W."/>
            <person name="Priest M."/>
            <person name="Roberts A."/>
            <person name="Saif S."/>
            <person name="Shea T."/>
            <person name="Sisk P."/>
            <person name="Sykes S."/>
            <person name="Wortman J."/>
            <person name="Nusbaum C."/>
            <person name="Birren B."/>
        </authorList>
    </citation>
    <scope>NUCLEOTIDE SEQUENCE [LARGE SCALE GENOMIC DNA]</scope>
    <source>
        <strain evidence="3">1006PhL</strain>
    </source>
</reference>
<accession>S2JJJ5</accession>
<proteinExistence type="predicted"/>
<gene>
    <name evidence="2" type="ORF">HMPREF1544_02659</name>
</gene>
<feature type="region of interest" description="Disordered" evidence="1">
    <location>
        <begin position="89"/>
        <end position="137"/>
    </location>
</feature>